<dbReference type="InterPro" id="IPR016032">
    <property type="entry name" value="Sig_transdc_resp-reg_C-effctor"/>
</dbReference>
<evidence type="ECO:0000256" key="1">
    <source>
        <dbReference type="ARBA" id="ARBA00023125"/>
    </source>
</evidence>
<keyword evidence="6" id="KW-1185">Reference proteome</keyword>
<evidence type="ECO:0000256" key="3">
    <source>
        <dbReference type="SAM" id="MobiDB-lite"/>
    </source>
</evidence>
<sequence>MRQFGWLGTERIPPGLDLRRDGWSLVNPPDDLASASFPLLLPELGRAIAIRSVQVRARVIVTGIADPATRVHLLALDFGEVIAPEADLAELGLRARRVAQSLGALPRRRAHGPVLLDLLHREGWVGRHRLGLHPREFALLWRLAESPGVAVSPGTLLNEVWHLPHRPETNSLAVHVCRLRAKLAGVGLADLLHTSPGGYLLSQVPDEPTAARPGSADPGGAAANNRVAMPGACG</sequence>
<dbReference type="PROSITE" id="PS51755">
    <property type="entry name" value="OMPR_PHOB"/>
    <property type="match status" value="1"/>
</dbReference>
<name>A0ABV7IJY4_9SPHN</name>
<comment type="caution">
    <text evidence="5">The sequence shown here is derived from an EMBL/GenBank/DDBJ whole genome shotgun (WGS) entry which is preliminary data.</text>
</comment>
<proteinExistence type="predicted"/>
<dbReference type="RefSeq" id="WP_379508400.1">
    <property type="nucleotide sequence ID" value="NZ_JBHRTQ010000002.1"/>
</dbReference>
<gene>
    <name evidence="5" type="ORF">ACFOD9_01960</name>
</gene>
<dbReference type="Pfam" id="PF00486">
    <property type="entry name" value="Trans_reg_C"/>
    <property type="match status" value="1"/>
</dbReference>
<dbReference type="CDD" id="cd00383">
    <property type="entry name" value="trans_reg_C"/>
    <property type="match status" value="1"/>
</dbReference>
<dbReference type="Proteomes" id="UP001595604">
    <property type="component" value="Unassembled WGS sequence"/>
</dbReference>
<evidence type="ECO:0000259" key="4">
    <source>
        <dbReference type="PROSITE" id="PS51755"/>
    </source>
</evidence>
<feature type="DNA-binding region" description="OmpR/PhoB-type" evidence="2">
    <location>
        <begin position="106"/>
        <end position="203"/>
    </location>
</feature>
<dbReference type="EMBL" id="JBHRTQ010000002">
    <property type="protein sequence ID" value="MFC3173010.1"/>
    <property type="molecule type" value="Genomic_DNA"/>
</dbReference>
<dbReference type="InterPro" id="IPR036388">
    <property type="entry name" value="WH-like_DNA-bd_sf"/>
</dbReference>
<evidence type="ECO:0000313" key="5">
    <source>
        <dbReference type="EMBL" id="MFC3173010.1"/>
    </source>
</evidence>
<protein>
    <submittedName>
        <fullName evidence="5">Winged helix-turn-helix domain-containing protein</fullName>
    </submittedName>
</protein>
<keyword evidence="1 2" id="KW-0238">DNA-binding</keyword>
<accession>A0ABV7IJY4</accession>
<dbReference type="InterPro" id="IPR001867">
    <property type="entry name" value="OmpR/PhoB-type_DNA-bd"/>
</dbReference>
<dbReference type="SUPFAM" id="SSF46894">
    <property type="entry name" value="C-terminal effector domain of the bipartite response regulators"/>
    <property type="match status" value="1"/>
</dbReference>
<dbReference type="SMART" id="SM00862">
    <property type="entry name" value="Trans_reg_C"/>
    <property type="match status" value="1"/>
</dbReference>
<feature type="domain" description="OmpR/PhoB-type" evidence="4">
    <location>
        <begin position="106"/>
        <end position="203"/>
    </location>
</feature>
<reference evidence="6" key="1">
    <citation type="journal article" date="2019" name="Int. J. Syst. Evol. Microbiol.">
        <title>The Global Catalogue of Microorganisms (GCM) 10K type strain sequencing project: providing services to taxonomists for standard genome sequencing and annotation.</title>
        <authorList>
            <consortium name="The Broad Institute Genomics Platform"/>
            <consortium name="The Broad Institute Genome Sequencing Center for Infectious Disease"/>
            <person name="Wu L."/>
            <person name="Ma J."/>
        </authorList>
    </citation>
    <scope>NUCLEOTIDE SEQUENCE [LARGE SCALE GENOMIC DNA]</scope>
    <source>
        <strain evidence="6">KCTC 42984</strain>
    </source>
</reference>
<evidence type="ECO:0000256" key="2">
    <source>
        <dbReference type="PROSITE-ProRule" id="PRU01091"/>
    </source>
</evidence>
<evidence type="ECO:0000313" key="6">
    <source>
        <dbReference type="Proteomes" id="UP001595604"/>
    </source>
</evidence>
<dbReference type="Gene3D" id="1.10.10.10">
    <property type="entry name" value="Winged helix-like DNA-binding domain superfamily/Winged helix DNA-binding domain"/>
    <property type="match status" value="1"/>
</dbReference>
<organism evidence="5 6">
    <name type="scientific">Novosphingobium bradum</name>
    <dbReference type="NCBI Taxonomy" id="1737444"/>
    <lineage>
        <taxon>Bacteria</taxon>
        <taxon>Pseudomonadati</taxon>
        <taxon>Pseudomonadota</taxon>
        <taxon>Alphaproteobacteria</taxon>
        <taxon>Sphingomonadales</taxon>
        <taxon>Sphingomonadaceae</taxon>
        <taxon>Novosphingobium</taxon>
    </lineage>
</organism>
<feature type="region of interest" description="Disordered" evidence="3">
    <location>
        <begin position="203"/>
        <end position="234"/>
    </location>
</feature>